<keyword evidence="2" id="KW-1185">Reference proteome</keyword>
<accession>A0A2Z3GGR8</accession>
<evidence type="ECO:0000313" key="2">
    <source>
        <dbReference type="Proteomes" id="UP000245999"/>
    </source>
</evidence>
<protein>
    <recommendedName>
        <fullName evidence="3">PIN domain-containing protein</fullName>
    </recommendedName>
</protein>
<proteinExistence type="predicted"/>
<name>A0A2Z3GGR8_9BACT</name>
<organism evidence="1 2">
    <name type="scientific">Hymenobacter nivis</name>
    <dbReference type="NCBI Taxonomy" id="1850093"/>
    <lineage>
        <taxon>Bacteria</taxon>
        <taxon>Pseudomonadati</taxon>
        <taxon>Bacteroidota</taxon>
        <taxon>Cytophagia</taxon>
        <taxon>Cytophagales</taxon>
        <taxon>Hymenobacteraceae</taxon>
        <taxon>Hymenobacter</taxon>
    </lineage>
</organism>
<evidence type="ECO:0000313" key="1">
    <source>
        <dbReference type="EMBL" id="AWM32118.1"/>
    </source>
</evidence>
<evidence type="ECO:0008006" key="3">
    <source>
        <dbReference type="Google" id="ProtNLM"/>
    </source>
</evidence>
<dbReference type="AlphaFoldDB" id="A0A2Z3GGR8"/>
<sequence>MAKSVPAPVAVDKSILLDTGFLITVFDDQRPNHATALALYQFLIEHGFLLFLSSIVVAEFCTRGDIKQLPLGNFLPLGFDIFDGALAGKLNFSTFMKPGGDRDRASVKDDVKLLAQMLQRNVPYFATEDGPFTKKIGDEFRGITPILASDPVTKHFAVHRTASGTVVSRAIIPGQQSLF</sequence>
<dbReference type="EMBL" id="CP029145">
    <property type="protein sequence ID" value="AWM32118.1"/>
    <property type="molecule type" value="Genomic_DNA"/>
</dbReference>
<reference evidence="2" key="1">
    <citation type="submission" date="2018-04" db="EMBL/GenBank/DDBJ databases">
        <title>Complete genome of Antarctic heterotrophic bacterium Hymenobacter nivis.</title>
        <authorList>
            <person name="Terashima M."/>
        </authorList>
    </citation>
    <scope>NUCLEOTIDE SEQUENCE [LARGE SCALE GENOMIC DNA]</scope>
    <source>
        <strain evidence="2">NBRC 111535</strain>
    </source>
</reference>
<dbReference type="KEGG" id="hnv:DDQ68_04500"/>
<dbReference type="SUPFAM" id="SSF88723">
    <property type="entry name" value="PIN domain-like"/>
    <property type="match status" value="1"/>
</dbReference>
<dbReference type="RefSeq" id="WP_109655221.1">
    <property type="nucleotide sequence ID" value="NZ_CP029145.1"/>
</dbReference>
<dbReference type="InterPro" id="IPR029060">
    <property type="entry name" value="PIN-like_dom_sf"/>
</dbReference>
<dbReference type="Gene3D" id="3.40.50.1010">
    <property type="entry name" value="5'-nuclease"/>
    <property type="match status" value="1"/>
</dbReference>
<dbReference type="Proteomes" id="UP000245999">
    <property type="component" value="Chromosome"/>
</dbReference>
<dbReference type="OrthoDB" id="959930at2"/>
<gene>
    <name evidence="1" type="ORF">DDQ68_04500</name>
</gene>